<keyword evidence="5" id="KW-1185">Reference proteome</keyword>
<reference evidence="4 5" key="1">
    <citation type="submission" date="2019-01" db="EMBL/GenBank/DDBJ databases">
        <title>A chromosome-scale genome assembly of the yellow perch, Perca flavescens.</title>
        <authorList>
            <person name="Feron R."/>
            <person name="Morvezen R."/>
            <person name="Bestin A."/>
            <person name="Haffray P."/>
            <person name="Klopp C."/>
            <person name="Zahm M."/>
            <person name="Cabau C."/>
            <person name="Roques C."/>
            <person name="Donnadieu C."/>
            <person name="Bouchez O."/>
            <person name="Christie M."/>
            <person name="Larson W."/>
            <person name="Guiguen Y."/>
        </authorList>
    </citation>
    <scope>NUCLEOTIDE SEQUENCE [LARGE SCALE GENOMIC DNA]</scope>
    <source>
        <strain evidence="4">YP-PL-M2</strain>
        <tissue evidence="4">Blood</tissue>
    </source>
</reference>
<feature type="compositionally biased region" description="Basic and acidic residues" evidence="2">
    <location>
        <begin position="74"/>
        <end position="93"/>
    </location>
</feature>
<feature type="coiled-coil region" evidence="1">
    <location>
        <begin position="331"/>
        <end position="365"/>
    </location>
</feature>
<comment type="caution">
    <text evidence="4">The sequence shown here is derived from an EMBL/GenBank/DDBJ whole genome shotgun (WGS) entry which is preliminary data.</text>
</comment>
<feature type="compositionally biased region" description="Basic and acidic residues" evidence="2">
    <location>
        <begin position="11"/>
        <end position="20"/>
    </location>
</feature>
<feature type="compositionally biased region" description="Pro residues" evidence="2">
    <location>
        <begin position="860"/>
        <end position="873"/>
    </location>
</feature>
<sequence length="1504" mass="165903">MAVRILDSGDELNKRDKEEPTSWMRTDGLSELAMPTTKDKSGSTSHRYRPASEYDDATLTQKRQYWKIKKREQRARLTERRGTSTQHSQEEKLRHLHAPAVGNSTLSGSFAAFTSPLQSNNDSYQTVNVSPASQSGNALGGRSVEATENQKEKWLRTMKLNKVLPQLPVSCSVSAKASRGNADTVKCLTARGAVSRGVTSLTPIGTQLNTHSSVPPVRMTSTTNGSSAKTTPQPCVSMQGSSVPKTQHKAQVALRIQPKLLPTNVTTGMIHVSSPYVPVSIKTEGKTANTTPQSGTKSALVTLQRAKGVSNSQSSLESEEQRAAKRREHWRIKKREQRAKLAAQIAKARERTQSAEMTLQRQTAQKPGLAGGTILQHLPSQSFLRGAGQKQCPPRVKTSFTSAKRGNYDLQSGPASLTTVNLQAGQIKVQTPHRTPQTAITCGTISVRKLGESQRKLPSYVHLSNVSRGIARCKTPRQRFIEAQKNFLNQRNIRCRSPLLTSVFGTRNIPQIDPNDTPEQIIAKRREYWRVKKREQRAKLSMEVKARLKERDSLMRRVKRYQRILEEMRRARALAQSAGSTHTHASETIGGFIKEDGTVTINIPQVPTDHNTAAHKSEEECHAVSNNTPITKPQHQPNTKQRGSTPVHGTQPPPFLRPAQVSFPFAGQSVNKPPRLLSIRPRTQVESTTVPNVHKLAIQTGSQLTLTHPQAPQNAVSGGSTAGSNLGGCVMKMAISSSVPSLSALFLDPELTEEERMAKKREYWRIKKREQRAARAARLRQGVLLARANATLQRRKAQKQMAVTTVPLGRSLTNHSGNAQFLPINSVPLTPHANEIKQESESMPAVDLNSQPEQAICPDIKPPTSPSPPPASQPEPDLALNADSQATTLLAVASMKKLLEESLSTVTECRSVQTGIKTESTEEVFEQEIKPNLPPNEVAPIAADLKLEIESCQPDTDALLRAGPPSPHLKDSSQSSETLPPLSTSNEAVLHPTCEHSSQTLSKFIVNPSMEASNSPSSPRRTQRLRTKKAGHQSCCSPEPPKLHHLPMDHLRPHRQEQCHNSNSVNNSVVTKHSGGISLQRKREYWKLMKRQQRARLRARQKERQGECSNRLSYRNIQAPGLVVINTVKGVNPPAKPALQPRPSIASLTAVTSIPDVLVVSPTMCNAEQSPDTLQVKLPVTSVSCSPRSERNHMNVGLSQIVSNYPGAHGNQQQALPGSRNWMSRGTDVGSAPSLPTLKPPDNPLSSINLQPIDPSQTPSSPLSPIKTPCAQLPSRTQMIQPPTKLAPVTTMVPPKPIPGESEEDFLRRKREYWRIKKKEQRARKAIRDKGITPLRAAHNLRPILPAQDLQTQESGPWVSSIEESEHLMSTSEDTDPGSYPFATYTAPAEDELLFADYENNTGEDGPGEDGPVSDAVWRNRYLMDYDPLNQLLVCMVCGELQYSHSLEGVRAHIDEAHPDTLSLEPREQRQILEAWDEQVSQRERFFTSQLRQHSGGLAEAHMN</sequence>
<evidence type="ECO:0000259" key="3">
    <source>
        <dbReference type="Pfam" id="PF18658"/>
    </source>
</evidence>
<feature type="compositionally biased region" description="Polar residues" evidence="2">
    <location>
        <begin position="1244"/>
        <end position="1263"/>
    </location>
</feature>
<feature type="compositionally biased region" description="Polar residues" evidence="2">
    <location>
        <begin position="1210"/>
        <end position="1224"/>
    </location>
</feature>
<accession>A0A484CDB5</accession>
<evidence type="ECO:0000256" key="2">
    <source>
        <dbReference type="SAM" id="MobiDB-lite"/>
    </source>
</evidence>
<evidence type="ECO:0000256" key="1">
    <source>
        <dbReference type="SAM" id="Coils"/>
    </source>
</evidence>
<organism evidence="4 5">
    <name type="scientific">Perca flavescens</name>
    <name type="common">American yellow perch</name>
    <name type="synonym">Morone flavescens</name>
    <dbReference type="NCBI Taxonomy" id="8167"/>
    <lineage>
        <taxon>Eukaryota</taxon>
        <taxon>Metazoa</taxon>
        <taxon>Chordata</taxon>
        <taxon>Craniata</taxon>
        <taxon>Vertebrata</taxon>
        <taxon>Euteleostomi</taxon>
        <taxon>Actinopterygii</taxon>
        <taxon>Neopterygii</taxon>
        <taxon>Teleostei</taxon>
        <taxon>Neoteleostei</taxon>
        <taxon>Acanthomorphata</taxon>
        <taxon>Eupercaria</taxon>
        <taxon>Perciformes</taxon>
        <taxon>Percoidei</taxon>
        <taxon>Percidae</taxon>
        <taxon>Percinae</taxon>
        <taxon>Perca</taxon>
    </lineage>
</organism>
<feature type="region of interest" description="Disordered" evidence="2">
    <location>
        <begin position="307"/>
        <end position="329"/>
    </location>
</feature>
<feature type="compositionally biased region" description="Polar residues" evidence="2">
    <location>
        <begin position="121"/>
        <end position="137"/>
    </location>
</feature>
<dbReference type="Pfam" id="PF18658">
    <property type="entry name" value="zf-C2H2_12"/>
    <property type="match status" value="1"/>
</dbReference>
<feature type="compositionally biased region" description="Polar residues" evidence="2">
    <location>
        <begin position="1010"/>
        <end position="1020"/>
    </location>
</feature>
<feature type="region of interest" description="Disordered" evidence="2">
    <location>
        <begin position="957"/>
        <end position="985"/>
    </location>
</feature>
<feature type="compositionally biased region" description="Polar residues" evidence="2">
    <location>
        <begin position="972"/>
        <end position="985"/>
    </location>
</feature>
<feature type="region of interest" description="Disordered" evidence="2">
    <location>
        <begin position="1009"/>
        <end position="1047"/>
    </location>
</feature>
<feature type="region of interest" description="Disordered" evidence="2">
    <location>
        <begin position="204"/>
        <end position="242"/>
    </location>
</feature>
<dbReference type="PANTHER" id="PTHR34589:SF2">
    <property type="entry name" value="ZINC FINGER TRANSLOCATION-ASSOCIATED PROTEIN"/>
    <property type="match status" value="1"/>
</dbReference>
<dbReference type="PANTHER" id="PTHR34589">
    <property type="entry name" value="SIMILAR TO RIKEN CDNA 2700081O15"/>
    <property type="match status" value="1"/>
</dbReference>
<dbReference type="InterPro" id="IPR052675">
    <property type="entry name" value="ZnF_transloc-Spindlin_int"/>
</dbReference>
<dbReference type="Proteomes" id="UP000295070">
    <property type="component" value="Chromosome 19"/>
</dbReference>
<protein>
    <recommendedName>
        <fullName evidence="3">SPIN-DOC-like zinc-finger domain-containing protein</fullName>
    </recommendedName>
</protein>
<dbReference type="STRING" id="8167.A0A484CDB5"/>
<name>A0A484CDB5_PERFV</name>
<keyword evidence="1" id="KW-0175">Coiled coil</keyword>
<feature type="region of interest" description="Disordered" evidence="2">
    <location>
        <begin position="1204"/>
        <end position="1265"/>
    </location>
</feature>
<feature type="region of interest" description="Disordered" evidence="2">
    <location>
        <begin position="121"/>
        <end position="144"/>
    </location>
</feature>
<feature type="region of interest" description="Disordered" evidence="2">
    <location>
        <begin position="854"/>
        <end position="878"/>
    </location>
</feature>
<feature type="coiled-coil region" evidence="1">
    <location>
        <begin position="551"/>
        <end position="578"/>
    </location>
</feature>
<evidence type="ECO:0000313" key="5">
    <source>
        <dbReference type="Proteomes" id="UP000295070"/>
    </source>
</evidence>
<feature type="region of interest" description="Disordered" evidence="2">
    <location>
        <begin position="613"/>
        <end position="651"/>
    </location>
</feature>
<feature type="compositionally biased region" description="Polar residues" evidence="2">
    <location>
        <begin position="624"/>
        <end position="648"/>
    </location>
</feature>
<dbReference type="InterPro" id="IPR040647">
    <property type="entry name" value="SPIN-DOC_Znf-C2H2"/>
</dbReference>
<feature type="domain" description="SPIN-DOC-like zinc-finger" evidence="3">
    <location>
        <begin position="1417"/>
        <end position="1478"/>
    </location>
</feature>
<feature type="region of interest" description="Disordered" evidence="2">
    <location>
        <begin position="1"/>
        <end position="56"/>
    </location>
</feature>
<feature type="compositionally biased region" description="Basic residues" evidence="2">
    <location>
        <begin position="1021"/>
        <end position="1031"/>
    </location>
</feature>
<evidence type="ECO:0000313" key="4">
    <source>
        <dbReference type="EMBL" id="TDH00013.1"/>
    </source>
</evidence>
<gene>
    <name evidence="4" type="ORF">EPR50_G00199970</name>
</gene>
<proteinExistence type="predicted"/>
<dbReference type="EMBL" id="SCKG01000019">
    <property type="protein sequence ID" value="TDH00013.1"/>
    <property type="molecule type" value="Genomic_DNA"/>
</dbReference>
<dbReference type="GO" id="GO:0045892">
    <property type="term" value="P:negative regulation of DNA-templated transcription"/>
    <property type="evidence" value="ECO:0007669"/>
    <property type="project" value="TreeGrafter"/>
</dbReference>
<feature type="region of interest" description="Disordered" evidence="2">
    <location>
        <begin position="70"/>
        <end position="94"/>
    </location>
</feature>